<evidence type="ECO:0000313" key="3">
    <source>
        <dbReference type="EMBL" id="OCT13199.1"/>
    </source>
</evidence>
<feature type="signal peptide" evidence="2">
    <location>
        <begin position="1"/>
        <end position="23"/>
    </location>
</feature>
<feature type="region of interest" description="Disordered" evidence="1">
    <location>
        <begin position="47"/>
        <end position="72"/>
    </location>
</feature>
<keyword evidence="2" id="KW-0732">Signal</keyword>
<dbReference type="RefSeq" id="WP_065854661.1">
    <property type="nucleotide sequence ID" value="NZ_LYPC01000025.1"/>
</dbReference>
<feature type="chain" id="PRO_5008649717" evidence="2">
    <location>
        <begin position="24"/>
        <end position="171"/>
    </location>
</feature>
<dbReference type="EMBL" id="LYPC01000025">
    <property type="protein sequence ID" value="OCT13199.1"/>
    <property type="molecule type" value="Genomic_DNA"/>
</dbReference>
<organism evidence="3 4">
    <name type="scientific">Paenibacillus pectinilyticus</name>
    <dbReference type="NCBI Taxonomy" id="512399"/>
    <lineage>
        <taxon>Bacteria</taxon>
        <taxon>Bacillati</taxon>
        <taxon>Bacillota</taxon>
        <taxon>Bacilli</taxon>
        <taxon>Bacillales</taxon>
        <taxon>Paenibacillaceae</taxon>
        <taxon>Paenibacillus</taxon>
    </lineage>
</organism>
<sequence>MKKTWVYGAATLVVLGALTTACGSKDEVITSGSTITKDAGISTTTQVKAGTGTTTGTGTSTGATTTTGTKAAGTNAKPAIDANYKVDGKNVTITYSTTNFKLSEEDMNKANVQGEGHLHLYVDGKQKAMIGKTGPLTLSNLTPGAHEIKLELQQNDHKDLNVDKILNIVVK</sequence>
<proteinExistence type="predicted"/>
<evidence type="ECO:0000256" key="1">
    <source>
        <dbReference type="SAM" id="MobiDB-lite"/>
    </source>
</evidence>
<comment type="caution">
    <text evidence="3">The sequence shown here is derived from an EMBL/GenBank/DDBJ whole genome shotgun (WGS) entry which is preliminary data.</text>
</comment>
<dbReference type="Proteomes" id="UP000093309">
    <property type="component" value="Unassembled WGS sequence"/>
</dbReference>
<reference evidence="4" key="1">
    <citation type="submission" date="2016-05" db="EMBL/GenBank/DDBJ databases">
        <title>Paenibacillus oryzae. sp. nov., isolated from the rice root.</title>
        <authorList>
            <person name="Zhang J."/>
            <person name="Zhang X."/>
        </authorList>
    </citation>
    <scope>NUCLEOTIDE SEQUENCE [LARGE SCALE GENOMIC DNA]</scope>
    <source>
        <strain evidence="4">KCTC13222</strain>
    </source>
</reference>
<protein>
    <submittedName>
        <fullName evidence="3">Uncharacterized protein</fullName>
    </submittedName>
</protein>
<dbReference type="AlphaFoldDB" id="A0A1C0ZYJ6"/>
<evidence type="ECO:0000313" key="4">
    <source>
        <dbReference type="Proteomes" id="UP000093309"/>
    </source>
</evidence>
<gene>
    <name evidence="3" type="ORF">A8709_20880</name>
</gene>
<dbReference type="PROSITE" id="PS51257">
    <property type="entry name" value="PROKAR_LIPOPROTEIN"/>
    <property type="match status" value="1"/>
</dbReference>
<keyword evidence="4" id="KW-1185">Reference proteome</keyword>
<name>A0A1C0ZYJ6_9BACL</name>
<accession>A0A1C0ZYJ6</accession>
<evidence type="ECO:0000256" key="2">
    <source>
        <dbReference type="SAM" id="SignalP"/>
    </source>
</evidence>
<dbReference type="OrthoDB" id="6385276at2"/>
<dbReference type="STRING" id="512399.A8709_20880"/>